<dbReference type="AlphaFoldDB" id="A0A450SDN8"/>
<evidence type="ECO:0000313" key="2">
    <source>
        <dbReference type="EMBL" id="VFJ50749.1"/>
    </source>
</evidence>
<evidence type="ECO:0008006" key="4">
    <source>
        <dbReference type="Google" id="ProtNLM"/>
    </source>
</evidence>
<dbReference type="EMBL" id="CAADFL010000080">
    <property type="protein sequence ID" value="VFK08750.1"/>
    <property type="molecule type" value="Genomic_DNA"/>
</dbReference>
<protein>
    <recommendedName>
        <fullName evidence="4">JAB domain-containing protein</fullName>
    </recommendedName>
</protein>
<dbReference type="Gene3D" id="3.40.140.10">
    <property type="entry name" value="Cytidine Deaminase, domain 2"/>
    <property type="match status" value="1"/>
</dbReference>
<dbReference type="EMBL" id="CAADFA010000088">
    <property type="protein sequence ID" value="VFJ50717.1"/>
    <property type="molecule type" value="Genomic_DNA"/>
</dbReference>
<name>A0A450SDN8_9GAMM</name>
<sequence>MSDVRVILIPEKDVMPDFSVRSFFIAIYDKDLEKLRPFQIPVAAIAPFANRIAKEVLDLTEWGRTQREYWYSIVHKTKPDFQREPKPEGPTDLYGHRYQPTDGEGFLVQLHPDAIVRSFVVRLYDYQTELFRGEYGVTDIFQHGADYLLSNGIKKGLIPPDRGPYYYEIIPSSEPVRSLSSDIFPEDAYKVEGVFRLPPRVGNEPRIAFKAVAEPPFPERKPDEFPIAAAHGKGEPMGGRVVIPESLHAQLHSQLTLSHRNEEGGYLLGNVYRQPGSPENEDDPDYRWVVEITDLLMAEDTLGTAATLLFTGDSWSKISRRRDRDHAGRKLVGWFHTHLFPATDDFGLSGIDQDMHAWYLPKPWQIAILLNLEDDGTRTVRCYQRGKTGDLVECRFGIVGKS</sequence>
<organism evidence="1">
    <name type="scientific">Candidatus Kentrum sp. FM</name>
    <dbReference type="NCBI Taxonomy" id="2126340"/>
    <lineage>
        <taxon>Bacteria</taxon>
        <taxon>Pseudomonadati</taxon>
        <taxon>Pseudomonadota</taxon>
        <taxon>Gammaproteobacteria</taxon>
        <taxon>Candidatus Kentrum</taxon>
    </lineage>
</organism>
<reference evidence="1" key="1">
    <citation type="submission" date="2019-02" db="EMBL/GenBank/DDBJ databases">
        <authorList>
            <person name="Gruber-Vodicka R. H."/>
            <person name="Seah K. B. B."/>
        </authorList>
    </citation>
    <scope>NUCLEOTIDE SEQUENCE</scope>
    <source>
        <strain evidence="2">BECK_BZ163</strain>
        <strain evidence="3">BECK_BZ164</strain>
        <strain evidence="1">BECK_BZ165</strain>
    </source>
</reference>
<gene>
    <name evidence="2" type="ORF">BECKFM1743A_GA0114220_100876</name>
    <name evidence="3" type="ORF">BECKFM1743B_GA0114221_100806</name>
    <name evidence="1" type="ORF">BECKFM1743C_GA0114222_100886</name>
</gene>
<proteinExistence type="predicted"/>
<evidence type="ECO:0000313" key="1">
    <source>
        <dbReference type="EMBL" id="VFJ50717.1"/>
    </source>
</evidence>
<dbReference type="SUPFAM" id="SSF102712">
    <property type="entry name" value="JAB1/MPN domain"/>
    <property type="match status" value="1"/>
</dbReference>
<evidence type="ECO:0000313" key="3">
    <source>
        <dbReference type="EMBL" id="VFK08750.1"/>
    </source>
</evidence>
<accession>A0A450SDN8</accession>
<dbReference type="EMBL" id="CAADEZ010000087">
    <property type="protein sequence ID" value="VFJ50749.1"/>
    <property type="molecule type" value="Genomic_DNA"/>
</dbReference>